<dbReference type="EMBL" id="JAQIZZ010000002">
    <property type="protein sequence ID" value="KAJ5553479.1"/>
    <property type="molecule type" value="Genomic_DNA"/>
</dbReference>
<dbReference type="Gene3D" id="3.20.20.140">
    <property type="entry name" value="Metal-dependent hydrolases"/>
    <property type="match status" value="1"/>
</dbReference>
<protein>
    <submittedName>
        <fullName evidence="1">Metal-dependent hydrolase</fullName>
    </submittedName>
</protein>
<comment type="caution">
    <text evidence="1">The sequence shown here is derived from an EMBL/GenBank/DDBJ whole genome shotgun (WGS) entry which is preliminary data.</text>
</comment>
<reference evidence="1 2" key="1">
    <citation type="journal article" date="2023" name="IMA Fungus">
        <title>Comparative genomic study of the Penicillium genus elucidates a diverse pangenome and 15 lateral gene transfer events.</title>
        <authorList>
            <person name="Petersen C."/>
            <person name="Sorensen T."/>
            <person name="Nielsen M.R."/>
            <person name="Sondergaard T.E."/>
            <person name="Sorensen J.L."/>
            <person name="Fitzpatrick D.A."/>
            <person name="Frisvad J.C."/>
            <person name="Nielsen K.L."/>
        </authorList>
    </citation>
    <scope>NUCLEOTIDE SEQUENCE [LARGE SCALE GENOMIC DNA]</scope>
    <source>
        <strain evidence="1 2">IBT 35679</strain>
    </source>
</reference>
<proteinExistence type="predicted"/>
<dbReference type="SUPFAM" id="SSF51556">
    <property type="entry name" value="Metallo-dependent hydrolases"/>
    <property type="match status" value="1"/>
</dbReference>
<keyword evidence="2" id="KW-1185">Reference proteome</keyword>
<name>A0AAD6GJ60_9EURO</name>
<organism evidence="1 2">
    <name type="scientific">Penicillium frequentans</name>
    <dbReference type="NCBI Taxonomy" id="3151616"/>
    <lineage>
        <taxon>Eukaryota</taxon>
        <taxon>Fungi</taxon>
        <taxon>Dikarya</taxon>
        <taxon>Ascomycota</taxon>
        <taxon>Pezizomycotina</taxon>
        <taxon>Eurotiomycetes</taxon>
        <taxon>Eurotiomycetidae</taxon>
        <taxon>Eurotiales</taxon>
        <taxon>Aspergillaceae</taxon>
        <taxon>Penicillium</taxon>
    </lineage>
</organism>
<evidence type="ECO:0000313" key="2">
    <source>
        <dbReference type="Proteomes" id="UP001220324"/>
    </source>
</evidence>
<dbReference type="GO" id="GO:0016787">
    <property type="term" value="F:hydrolase activity"/>
    <property type="evidence" value="ECO:0007669"/>
    <property type="project" value="UniProtKB-KW"/>
</dbReference>
<evidence type="ECO:0000313" key="1">
    <source>
        <dbReference type="EMBL" id="KAJ5553479.1"/>
    </source>
</evidence>
<dbReference type="Proteomes" id="UP001220324">
    <property type="component" value="Unassembled WGS sequence"/>
</dbReference>
<keyword evidence="1" id="KW-0378">Hydrolase</keyword>
<dbReference type="AlphaFoldDB" id="A0AAD6GJ60"/>
<gene>
    <name evidence="1" type="ORF">N7494_002857</name>
</gene>
<accession>A0AAD6GJ60</accession>
<dbReference type="InterPro" id="IPR032466">
    <property type="entry name" value="Metal_Hydrolase"/>
</dbReference>
<sequence>MGDLSLPPREGHQYIRDLGFKARIQRGVDAKYLGHDERHVCYCSIGVFLQTTDIGQVLYSVDHPFSSNEKGLKFFEKVRSSGLLSEDVLENFAYRNAEELLGVKADKVM</sequence>